<feature type="transmembrane region" description="Helical" evidence="13">
    <location>
        <begin position="185"/>
        <end position="211"/>
    </location>
</feature>
<keyword evidence="15" id="KW-0969">Cilium</keyword>
<keyword evidence="6 13" id="KW-0812">Transmembrane</keyword>
<dbReference type="Gene3D" id="6.10.250.2080">
    <property type="match status" value="1"/>
</dbReference>
<feature type="transmembrane region" description="Helical" evidence="13">
    <location>
        <begin position="85"/>
        <end position="110"/>
    </location>
</feature>
<evidence type="ECO:0000256" key="1">
    <source>
        <dbReference type="ARBA" id="ARBA00004651"/>
    </source>
</evidence>
<keyword evidence="11 13" id="KW-1006">Bacterial flagellum protein export</keyword>
<dbReference type="Pfam" id="PF01312">
    <property type="entry name" value="Bac_export_2"/>
    <property type="match status" value="1"/>
</dbReference>
<evidence type="ECO:0000256" key="12">
    <source>
        <dbReference type="ARBA" id="ARBA00025078"/>
    </source>
</evidence>
<feature type="region of interest" description="Disordered" evidence="14">
    <location>
        <begin position="1"/>
        <end position="26"/>
    </location>
</feature>
<feature type="compositionally biased region" description="Basic and acidic residues" evidence="14">
    <location>
        <begin position="9"/>
        <end position="26"/>
    </location>
</feature>
<name>A0ABW1S4P4_9PROT</name>
<dbReference type="PANTHER" id="PTHR30531">
    <property type="entry name" value="FLAGELLAR BIOSYNTHETIC PROTEIN FLHB"/>
    <property type="match status" value="1"/>
</dbReference>
<keyword evidence="4 13" id="KW-0813">Transport</keyword>
<keyword evidence="16" id="KW-1185">Reference proteome</keyword>
<dbReference type="EMBL" id="JBHSSW010000001">
    <property type="protein sequence ID" value="MFC6196539.1"/>
    <property type="molecule type" value="Genomic_DNA"/>
</dbReference>
<comment type="similarity">
    <text evidence="2 13">Belongs to the type III secretion exporter family.</text>
</comment>
<dbReference type="Proteomes" id="UP001596303">
    <property type="component" value="Unassembled WGS sequence"/>
</dbReference>
<gene>
    <name evidence="13 15" type="primary">flhB</name>
    <name evidence="15" type="ORF">ACFQDM_00535</name>
</gene>
<evidence type="ECO:0000256" key="2">
    <source>
        <dbReference type="ARBA" id="ARBA00010690"/>
    </source>
</evidence>
<feature type="transmembrane region" description="Helical" evidence="13">
    <location>
        <begin position="145"/>
        <end position="165"/>
    </location>
</feature>
<reference evidence="16" key="1">
    <citation type="journal article" date="2019" name="Int. J. Syst. Evol. Microbiol.">
        <title>The Global Catalogue of Microorganisms (GCM) 10K type strain sequencing project: providing services to taxonomists for standard genome sequencing and annotation.</title>
        <authorList>
            <consortium name="The Broad Institute Genomics Platform"/>
            <consortium name="The Broad Institute Genome Sequencing Center for Infectious Disease"/>
            <person name="Wu L."/>
            <person name="Ma J."/>
        </authorList>
    </citation>
    <scope>NUCLEOTIDE SEQUENCE [LARGE SCALE GENOMIC DNA]</scope>
    <source>
        <strain evidence="16">CGMCC-1.15741</strain>
    </source>
</reference>
<evidence type="ECO:0000256" key="8">
    <source>
        <dbReference type="ARBA" id="ARBA00022927"/>
    </source>
</evidence>
<dbReference type="InterPro" id="IPR029025">
    <property type="entry name" value="T3SS_substrate_exporter_C"/>
</dbReference>
<evidence type="ECO:0000313" key="15">
    <source>
        <dbReference type="EMBL" id="MFC6196539.1"/>
    </source>
</evidence>
<evidence type="ECO:0000256" key="6">
    <source>
        <dbReference type="ARBA" id="ARBA00022692"/>
    </source>
</evidence>
<keyword evidence="9 13" id="KW-1133">Transmembrane helix</keyword>
<evidence type="ECO:0000313" key="16">
    <source>
        <dbReference type="Proteomes" id="UP001596303"/>
    </source>
</evidence>
<comment type="caution">
    <text evidence="15">The sequence shown here is derived from an EMBL/GenBank/DDBJ whole genome shotgun (WGS) entry which is preliminary data.</text>
</comment>
<protein>
    <recommendedName>
        <fullName evidence="3 13">Flagellar biosynthetic protein FlhB</fullName>
    </recommendedName>
</protein>
<dbReference type="NCBIfam" id="TIGR00328">
    <property type="entry name" value="flhB"/>
    <property type="match status" value="1"/>
</dbReference>
<dbReference type="Gene3D" id="3.40.1690.10">
    <property type="entry name" value="secretion proteins EscU"/>
    <property type="match status" value="1"/>
</dbReference>
<dbReference type="RefSeq" id="WP_377374055.1">
    <property type="nucleotide sequence ID" value="NZ_JBHSSW010000001.1"/>
</dbReference>
<evidence type="ECO:0000256" key="4">
    <source>
        <dbReference type="ARBA" id="ARBA00022448"/>
    </source>
</evidence>
<evidence type="ECO:0000256" key="14">
    <source>
        <dbReference type="SAM" id="MobiDB-lite"/>
    </source>
</evidence>
<evidence type="ECO:0000256" key="5">
    <source>
        <dbReference type="ARBA" id="ARBA00022475"/>
    </source>
</evidence>
<evidence type="ECO:0000256" key="9">
    <source>
        <dbReference type="ARBA" id="ARBA00022989"/>
    </source>
</evidence>
<keyword evidence="8 13" id="KW-0653">Protein transport</keyword>
<evidence type="ECO:0000256" key="7">
    <source>
        <dbReference type="ARBA" id="ARBA00022795"/>
    </source>
</evidence>
<dbReference type="PRINTS" id="PR00950">
    <property type="entry name" value="TYPE3IMSPROT"/>
</dbReference>
<organism evidence="15 16">
    <name type="scientific">Ponticaulis profundi</name>
    <dbReference type="NCBI Taxonomy" id="2665222"/>
    <lineage>
        <taxon>Bacteria</taxon>
        <taxon>Pseudomonadati</taxon>
        <taxon>Pseudomonadota</taxon>
        <taxon>Alphaproteobacteria</taxon>
        <taxon>Hyphomonadales</taxon>
        <taxon>Hyphomonadaceae</taxon>
        <taxon>Ponticaulis</taxon>
    </lineage>
</organism>
<accession>A0ABW1S4P4</accession>
<evidence type="ECO:0000256" key="13">
    <source>
        <dbReference type="RuleBase" id="RU364091"/>
    </source>
</evidence>
<evidence type="ECO:0000256" key="3">
    <source>
        <dbReference type="ARBA" id="ARBA00021622"/>
    </source>
</evidence>
<keyword evidence="5 13" id="KW-1003">Cell membrane</keyword>
<comment type="subcellular location">
    <subcellularLocation>
        <location evidence="1">Cell membrane</location>
        <topology evidence="1">Multi-pass membrane protein</topology>
    </subcellularLocation>
</comment>
<feature type="transmembrane region" description="Helical" evidence="13">
    <location>
        <begin position="34"/>
        <end position="54"/>
    </location>
</feature>
<dbReference type="PANTHER" id="PTHR30531:SF12">
    <property type="entry name" value="FLAGELLAR BIOSYNTHETIC PROTEIN FLHB"/>
    <property type="match status" value="1"/>
</dbReference>
<keyword evidence="15" id="KW-0282">Flagellum</keyword>
<keyword evidence="15" id="KW-0966">Cell projection</keyword>
<keyword evidence="10 13" id="KW-0472">Membrane</keyword>
<proteinExistence type="inferred from homology"/>
<dbReference type="SUPFAM" id="SSF160544">
    <property type="entry name" value="EscU C-terminal domain-like"/>
    <property type="match status" value="1"/>
</dbReference>
<sequence>MAEQPDQSQKTEEPTQKRLDDARKKGDVARSQDVPIWFTMMGIAVLVSAAVPLMRMLAHPLVSLLDHPHSFDVGREGVMTLTRSLIWAVAPVAAIVFGVMMAFAVAGHLIQNPPNWTAEKMKPKLSKLSPIDGLKRMFGPQGWMNLFKSILKLSAVSLALAYAVWPHLSLIERAGGVELALLAGVLQSLAGRLLIATLVVVGLVAAIDYLFQKQQYDQKMKMSRQEIKDEHKQSEGDPQVKAKIRQLRIERSRKRMMAAVPDASVIITNPTHYSVALKYDDSTPAPICIAKGVDDLALRIREIAEEHDIPLVENPPLARALYARIEVDEVIPKEHYEAVAKIISFVMRTKRGGR</sequence>
<dbReference type="InterPro" id="IPR006135">
    <property type="entry name" value="T3SS_substrate_exporter"/>
</dbReference>
<comment type="function">
    <text evidence="12 13">Required for formation of the rod structure in the basal body of the flagellar apparatus. Together with FliI and FliH, may constitute the export apparatus of flagellin.</text>
</comment>
<dbReference type="InterPro" id="IPR006136">
    <property type="entry name" value="FlhB"/>
</dbReference>
<evidence type="ECO:0000256" key="11">
    <source>
        <dbReference type="ARBA" id="ARBA00023225"/>
    </source>
</evidence>
<evidence type="ECO:0000256" key="10">
    <source>
        <dbReference type="ARBA" id="ARBA00023136"/>
    </source>
</evidence>
<keyword evidence="7 13" id="KW-1005">Bacterial flagellum biogenesis</keyword>